<accession>A0A1E4SXN6</accession>
<dbReference type="Pfam" id="PF00106">
    <property type="entry name" value="adh_short"/>
    <property type="match status" value="1"/>
</dbReference>
<dbReference type="GO" id="GO:0050664">
    <property type="term" value="F:oxidoreductase activity, acting on NAD(P)H, oxygen as acceptor"/>
    <property type="evidence" value="ECO:0007669"/>
    <property type="project" value="TreeGrafter"/>
</dbReference>
<proteinExistence type="inferred from homology"/>
<protein>
    <recommendedName>
        <fullName evidence="4">Ketoreductase domain-containing protein</fullName>
    </recommendedName>
</protein>
<gene>
    <name evidence="5" type="ORF">CANARDRAFT_29366</name>
</gene>
<evidence type="ECO:0000313" key="5">
    <source>
        <dbReference type="EMBL" id="ODV84212.1"/>
    </source>
</evidence>
<sequence length="255" mass="27415">MSKVVVVTGASRGIGLAIVKHILTTSPGSKVIAVARSHEKLQQIQTQFGSDRVLTIVGDLSQKSTAGKIISQSIAKFGKLDSLVLNAGVLEPVKHIDSIDVDEVRKLFEVNFFSIIELVSAAIPHLRETKGNCIFVSSGASTKAYDGWSAYGASKAALNHFCLSLSAEEELISSISVAPGVVNTEMQADIREKFGVNMKPDVLERFNSLHTNNELLDPEVPGTIYANLALNGIPTSLNGKYLRYDDASLKAFAKN</sequence>
<dbReference type="AlphaFoldDB" id="A0A1E4SXN6"/>
<dbReference type="STRING" id="983967.A0A1E4SXN6"/>
<evidence type="ECO:0000313" key="6">
    <source>
        <dbReference type="Proteomes" id="UP000094801"/>
    </source>
</evidence>
<dbReference type="OrthoDB" id="153074at2759"/>
<keyword evidence="2" id="KW-0521">NADP</keyword>
<evidence type="ECO:0000259" key="4">
    <source>
        <dbReference type="SMART" id="SM00822"/>
    </source>
</evidence>
<dbReference type="SMART" id="SM00822">
    <property type="entry name" value="PKS_KR"/>
    <property type="match status" value="1"/>
</dbReference>
<feature type="domain" description="Ketoreductase" evidence="4">
    <location>
        <begin position="3"/>
        <end position="185"/>
    </location>
</feature>
<name>A0A1E4SXN6_9ASCO</name>
<dbReference type="Gene3D" id="3.40.50.720">
    <property type="entry name" value="NAD(P)-binding Rossmann-like Domain"/>
    <property type="match status" value="1"/>
</dbReference>
<dbReference type="CDD" id="cd05367">
    <property type="entry name" value="SPR-like_SDR_c"/>
    <property type="match status" value="1"/>
</dbReference>
<dbReference type="EMBL" id="KV453858">
    <property type="protein sequence ID" value="ODV84212.1"/>
    <property type="molecule type" value="Genomic_DNA"/>
</dbReference>
<dbReference type="SUPFAM" id="SSF51735">
    <property type="entry name" value="NAD(P)-binding Rossmann-fold domains"/>
    <property type="match status" value="1"/>
</dbReference>
<evidence type="ECO:0000256" key="3">
    <source>
        <dbReference type="ARBA" id="ARBA00023002"/>
    </source>
</evidence>
<dbReference type="PANTHER" id="PTHR43008">
    <property type="entry name" value="BENZIL REDUCTASE"/>
    <property type="match status" value="1"/>
</dbReference>
<dbReference type="PRINTS" id="PR00081">
    <property type="entry name" value="GDHRDH"/>
</dbReference>
<dbReference type="PROSITE" id="PS00061">
    <property type="entry name" value="ADH_SHORT"/>
    <property type="match status" value="1"/>
</dbReference>
<dbReference type="FunFam" id="3.40.50.720:FF:000281">
    <property type="entry name" value="Uncharacterized oxidoreductase YIR035C"/>
    <property type="match status" value="1"/>
</dbReference>
<reference evidence="6" key="1">
    <citation type="submission" date="2016-04" db="EMBL/GenBank/DDBJ databases">
        <title>Comparative genomics of biotechnologically important yeasts.</title>
        <authorList>
            <consortium name="DOE Joint Genome Institute"/>
            <person name="Riley R."/>
            <person name="Haridas S."/>
            <person name="Wolfe K.H."/>
            <person name="Lopes M.R."/>
            <person name="Hittinger C.T."/>
            <person name="Goker M."/>
            <person name="Salamov A."/>
            <person name="Wisecaver J."/>
            <person name="Long T.M."/>
            <person name="Aerts A.L."/>
            <person name="Barry K."/>
            <person name="Choi C."/>
            <person name="Clum A."/>
            <person name="Coughlan A.Y."/>
            <person name="Deshpande S."/>
            <person name="Douglass A.P."/>
            <person name="Hanson S.J."/>
            <person name="Klenk H.-P."/>
            <person name="Labutti K."/>
            <person name="Lapidus A."/>
            <person name="Lindquist E."/>
            <person name="Lipzen A."/>
            <person name="Meier-Kolthoff J.P."/>
            <person name="Ohm R.A."/>
            <person name="Otillar R.P."/>
            <person name="Pangilinan J."/>
            <person name="Peng Y."/>
            <person name="Rokas A."/>
            <person name="Rosa C.A."/>
            <person name="Scheuner C."/>
            <person name="Sibirny A.A."/>
            <person name="Slot J.C."/>
            <person name="Stielow J.B."/>
            <person name="Sun H."/>
            <person name="Kurtzman C.P."/>
            <person name="Blackwell M."/>
            <person name="Grigoriev I.V."/>
            <person name="Jeffries T.W."/>
        </authorList>
    </citation>
    <scope>NUCLEOTIDE SEQUENCE [LARGE SCALE GENOMIC DNA]</scope>
    <source>
        <strain evidence="6">NRRL YB-2248</strain>
    </source>
</reference>
<keyword evidence="3" id="KW-0560">Oxidoreductase</keyword>
<dbReference type="InterPro" id="IPR036291">
    <property type="entry name" value="NAD(P)-bd_dom_sf"/>
</dbReference>
<evidence type="ECO:0000256" key="1">
    <source>
        <dbReference type="ARBA" id="ARBA00006484"/>
    </source>
</evidence>
<dbReference type="PANTHER" id="PTHR43008:SF8">
    <property type="entry name" value="BENZIL REDUCTASE ((S)-BENZOIN FORMING) IRC24"/>
    <property type="match status" value="1"/>
</dbReference>
<comment type="similarity">
    <text evidence="1">Belongs to the short-chain dehydrogenases/reductases (SDR) family.</text>
</comment>
<dbReference type="InterPro" id="IPR020904">
    <property type="entry name" value="Sc_DH/Rdtase_CS"/>
</dbReference>
<organism evidence="5 6">
    <name type="scientific">[Candida] arabinofermentans NRRL YB-2248</name>
    <dbReference type="NCBI Taxonomy" id="983967"/>
    <lineage>
        <taxon>Eukaryota</taxon>
        <taxon>Fungi</taxon>
        <taxon>Dikarya</taxon>
        <taxon>Ascomycota</taxon>
        <taxon>Saccharomycotina</taxon>
        <taxon>Pichiomycetes</taxon>
        <taxon>Pichiales</taxon>
        <taxon>Pichiaceae</taxon>
        <taxon>Ogataea</taxon>
        <taxon>Ogataea/Candida clade</taxon>
    </lineage>
</organism>
<dbReference type="InterPro" id="IPR002347">
    <property type="entry name" value="SDR_fam"/>
</dbReference>
<dbReference type="Proteomes" id="UP000094801">
    <property type="component" value="Unassembled WGS sequence"/>
</dbReference>
<evidence type="ECO:0000256" key="2">
    <source>
        <dbReference type="ARBA" id="ARBA00022857"/>
    </source>
</evidence>
<dbReference type="InterPro" id="IPR057326">
    <property type="entry name" value="KR_dom"/>
</dbReference>
<keyword evidence="6" id="KW-1185">Reference proteome</keyword>